<gene>
    <name evidence="2" type="ORF">MUN78_16035</name>
</gene>
<dbReference type="InterPro" id="IPR057204">
    <property type="entry name" value="DUF7882"/>
</dbReference>
<evidence type="ECO:0000259" key="1">
    <source>
        <dbReference type="Pfam" id="PF25355"/>
    </source>
</evidence>
<reference evidence="2 3" key="1">
    <citation type="submission" date="2022-04" db="EMBL/GenBank/DDBJ databases">
        <title>Leucobacter sp. isolated from rhizosphere of garlic.</title>
        <authorList>
            <person name="Won M."/>
            <person name="Lee C.-M."/>
            <person name="Woen H.-Y."/>
            <person name="Kwon S.-W."/>
        </authorList>
    </citation>
    <scope>NUCLEOTIDE SEQUENCE [LARGE SCALE GENOMIC DNA]</scope>
    <source>
        <strain evidence="2 3">H21R-40</strain>
    </source>
</reference>
<dbReference type="Proteomes" id="UP000831786">
    <property type="component" value="Chromosome"/>
</dbReference>
<sequence>MGYLIYGPGAEYEIEDRTLAHLKSAVGQKLRRQESFFISWSNPVEKGSGRISLWVSPSIPLIFRFAGSRSPELNPVWLEVLRDLAHTSRGMVIVSEAEAEAFAKERAEQS</sequence>
<evidence type="ECO:0000313" key="2">
    <source>
        <dbReference type="EMBL" id="UOQ57141.1"/>
    </source>
</evidence>
<keyword evidence="3" id="KW-1185">Reference proteome</keyword>
<name>A0ABY4FLL8_9MICO</name>
<organism evidence="2 3">
    <name type="scientific">Leucobacter allii</name>
    <dbReference type="NCBI Taxonomy" id="2932247"/>
    <lineage>
        <taxon>Bacteria</taxon>
        <taxon>Bacillati</taxon>
        <taxon>Actinomycetota</taxon>
        <taxon>Actinomycetes</taxon>
        <taxon>Micrococcales</taxon>
        <taxon>Microbacteriaceae</taxon>
        <taxon>Leucobacter</taxon>
    </lineage>
</organism>
<protein>
    <recommendedName>
        <fullName evidence="1">DUF7882 domain-containing protein</fullName>
    </recommendedName>
</protein>
<evidence type="ECO:0000313" key="3">
    <source>
        <dbReference type="Proteomes" id="UP000831786"/>
    </source>
</evidence>
<dbReference type="Pfam" id="PF25355">
    <property type="entry name" value="DUF7882"/>
    <property type="match status" value="1"/>
</dbReference>
<dbReference type="EMBL" id="CP095045">
    <property type="protein sequence ID" value="UOQ57141.1"/>
    <property type="molecule type" value="Genomic_DNA"/>
</dbReference>
<accession>A0ABY4FLL8</accession>
<dbReference type="RefSeq" id="WP_244692238.1">
    <property type="nucleotide sequence ID" value="NZ_CP095044.1"/>
</dbReference>
<feature type="domain" description="DUF7882" evidence="1">
    <location>
        <begin position="1"/>
        <end position="96"/>
    </location>
</feature>
<proteinExistence type="predicted"/>